<feature type="compositionally biased region" description="Basic and acidic residues" evidence="1">
    <location>
        <begin position="379"/>
        <end position="393"/>
    </location>
</feature>
<reference evidence="2 3" key="1">
    <citation type="journal article" date="2011" name="Genome Biol.">
        <title>Comparative genome sequence analysis underscores mycoparasitism as the ancestral life style of Trichoderma.</title>
        <authorList>
            <person name="Kubicek C.P."/>
            <person name="Herrera-Estrella A."/>
            <person name="Seidl-Seiboth V."/>
            <person name="Martinez D.A."/>
            <person name="Druzhinina I.S."/>
            <person name="Thon M."/>
            <person name="Zeilinger S."/>
            <person name="Casas-Flores S."/>
            <person name="Horwitz B.A."/>
            <person name="Mukherjee P.K."/>
            <person name="Mukherjee M."/>
            <person name="Kredics L."/>
            <person name="Alcaraz L.D."/>
            <person name="Aerts A."/>
            <person name="Antal Z."/>
            <person name="Atanasova L."/>
            <person name="Cervantes-Badillo M.G."/>
            <person name="Challacombe J."/>
            <person name="Chertkov O."/>
            <person name="McCluskey K."/>
            <person name="Coulpier F."/>
            <person name="Deshpande N."/>
            <person name="von Doehren H."/>
            <person name="Ebbole D.J."/>
            <person name="Esquivel-Naranjo E.U."/>
            <person name="Fekete E."/>
            <person name="Flipphi M."/>
            <person name="Glaser F."/>
            <person name="Gomez-Rodriguez E.Y."/>
            <person name="Gruber S."/>
            <person name="Han C."/>
            <person name="Henrissat B."/>
            <person name="Hermosa R."/>
            <person name="Hernandez-Onate M."/>
            <person name="Karaffa L."/>
            <person name="Kosti I."/>
            <person name="Le Crom S."/>
            <person name="Lindquist E."/>
            <person name="Lucas S."/>
            <person name="Luebeck M."/>
            <person name="Luebeck P.S."/>
            <person name="Margeot A."/>
            <person name="Metz B."/>
            <person name="Misra M."/>
            <person name="Nevalainen H."/>
            <person name="Omann M."/>
            <person name="Packer N."/>
            <person name="Perrone G."/>
            <person name="Uresti-Rivera E.E."/>
            <person name="Salamov A."/>
            <person name="Schmoll M."/>
            <person name="Seiboth B."/>
            <person name="Shapiro H."/>
            <person name="Sukno S."/>
            <person name="Tamayo-Ramos J.A."/>
            <person name="Tisch D."/>
            <person name="Wiest A."/>
            <person name="Wilkinson H.H."/>
            <person name="Zhang M."/>
            <person name="Coutinho P.M."/>
            <person name="Kenerley C.M."/>
            <person name="Monte E."/>
            <person name="Baker S.E."/>
            <person name="Grigoriev I.V."/>
        </authorList>
    </citation>
    <scope>NUCLEOTIDE SEQUENCE [LARGE SCALE GENOMIC DNA]</scope>
    <source>
        <strain evidence="3">Gv29-8 / FGSC 10586</strain>
    </source>
</reference>
<evidence type="ECO:0000313" key="2">
    <source>
        <dbReference type="EMBL" id="EHK23017.1"/>
    </source>
</evidence>
<dbReference type="HOGENOM" id="CLU_634703_0_0_1"/>
<feature type="region of interest" description="Disordered" evidence="1">
    <location>
        <begin position="317"/>
        <end position="395"/>
    </location>
</feature>
<accession>G9MSL4</accession>
<dbReference type="EMBL" id="ABDF02000006">
    <property type="protein sequence ID" value="EHK23017.1"/>
    <property type="molecule type" value="Genomic_DNA"/>
</dbReference>
<evidence type="ECO:0000256" key="1">
    <source>
        <dbReference type="SAM" id="MobiDB-lite"/>
    </source>
</evidence>
<dbReference type="Proteomes" id="UP000007115">
    <property type="component" value="Unassembled WGS sequence"/>
</dbReference>
<feature type="compositionally biased region" description="Basic and acidic residues" evidence="1">
    <location>
        <begin position="72"/>
        <end position="85"/>
    </location>
</feature>
<sequence>MAKRKSDVDASVHRQPLCDAQTDNSTAKSQPRQKRKRSPDDQSDNSEPREAKRARKSPCLSPSSSGPTDRILATERNPHPEESEPLRQFVNEMYGRDVLLHEETDSDAPSTPDLESPSPSPSDSADPTMASWPLRECNPRPIEASLWEQFCMHSHADAVRLHQEYDVERPSTPEAYRLHSPPSSPAVSKRRDPLTRNSFGTSEEPEIPTSPSELPKPILPQWPRISSPPPLRKSVYALSRECDDDTRATSPNRLGKRKRVLDSQFGISEESGAKRARTSPSESPEPTIDDNVYPEEPNGSGQWYIRTDTGLVALDEYASDASADHETPLPSSRLHGRGAAGSVHARHPTPAGSKVLSPRRPKKLETLPPRRKRRQPPKRGKDESKQNKPRGEPRLLVVEIILRSKRSSRRDLNCKLWQLGDDGTACTVSRVR</sequence>
<dbReference type="OrthoDB" id="4893928at2759"/>
<proteinExistence type="predicted"/>
<feature type="region of interest" description="Disordered" evidence="1">
    <location>
        <begin position="1"/>
        <end position="136"/>
    </location>
</feature>
<feature type="region of interest" description="Disordered" evidence="1">
    <location>
        <begin position="164"/>
        <end position="304"/>
    </location>
</feature>
<dbReference type="InParanoid" id="G9MSL4"/>
<dbReference type="VEuPathDB" id="FungiDB:TRIVIDRAFT_201282"/>
<dbReference type="GeneID" id="25790137"/>
<gene>
    <name evidence="2" type="ORF">TRIVIDRAFT_201282</name>
</gene>
<feature type="compositionally biased region" description="Polar residues" evidence="1">
    <location>
        <begin position="21"/>
        <end position="30"/>
    </location>
</feature>
<evidence type="ECO:0000313" key="3">
    <source>
        <dbReference type="Proteomes" id="UP000007115"/>
    </source>
</evidence>
<dbReference type="AlphaFoldDB" id="G9MSL4"/>
<feature type="compositionally biased region" description="Low complexity" evidence="1">
    <location>
        <begin position="109"/>
        <end position="127"/>
    </location>
</feature>
<keyword evidence="3" id="KW-1185">Reference proteome</keyword>
<protein>
    <submittedName>
        <fullName evidence="2">Uncharacterized protein</fullName>
    </submittedName>
</protein>
<comment type="caution">
    <text evidence="2">The sequence shown here is derived from an EMBL/GenBank/DDBJ whole genome shotgun (WGS) entry which is preliminary data.</text>
</comment>
<feature type="compositionally biased region" description="Basic and acidic residues" evidence="1">
    <location>
        <begin position="94"/>
        <end position="103"/>
    </location>
</feature>
<dbReference type="RefSeq" id="XP_013957217.1">
    <property type="nucleotide sequence ID" value="XM_014101742.1"/>
</dbReference>
<name>G9MSL4_HYPVG</name>
<feature type="compositionally biased region" description="Basic residues" evidence="1">
    <location>
        <begin position="369"/>
        <end position="378"/>
    </location>
</feature>
<organism evidence="2 3">
    <name type="scientific">Hypocrea virens (strain Gv29-8 / FGSC 10586)</name>
    <name type="common">Gliocladium virens</name>
    <name type="synonym">Trichoderma virens</name>
    <dbReference type="NCBI Taxonomy" id="413071"/>
    <lineage>
        <taxon>Eukaryota</taxon>
        <taxon>Fungi</taxon>
        <taxon>Dikarya</taxon>
        <taxon>Ascomycota</taxon>
        <taxon>Pezizomycotina</taxon>
        <taxon>Sordariomycetes</taxon>
        <taxon>Hypocreomycetidae</taxon>
        <taxon>Hypocreales</taxon>
        <taxon>Hypocreaceae</taxon>
        <taxon>Trichoderma</taxon>
    </lineage>
</organism>
<feature type="compositionally biased region" description="Basic and acidic residues" evidence="1">
    <location>
        <begin position="1"/>
        <end position="12"/>
    </location>
</feature>